<comment type="subcellular location">
    <subcellularLocation>
        <location evidence="1">Membrane</location>
        <topology evidence="1">Multi-pass membrane protein</topology>
    </subcellularLocation>
</comment>
<feature type="transmembrane region" description="Helical" evidence="5">
    <location>
        <begin position="107"/>
        <end position="126"/>
    </location>
</feature>
<feature type="transmembrane region" description="Helical" evidence="5">
    <location>
        <begin position="195"/>
        <end position="214"/>
    </location>
</feature>
<feature type="transmembrane region" description="Helical" evidence="5">
    <location>
        <begin position="395"/>
        <end position="413"/>
    </location>
</feature>
<accession>A0A8J6ZHU6</accession>
<evidence type="ECO:0000256" key="1">
    <source>
        <dbReference type="ARBA" id="ARBA00004141"/>
    </source>
</evidence>
<keyword evidence="8" id="KW-1185">Reference proteome</keyword>
<proteinExistence type="predicted"/>
<protein>
    <submittedName>
        <fullName evidence="7">O-antigen ligase family protein</fullName>
    </submittedName>
</protein>
<name>A0A8J6ZHU6_DESMC</name>
<evidence type="ECO:0000256" key="4">
    <source>
        <dbReference type="ARBA" id="ARBA00023136"/>
    </source>
</evidence>
<sequence length="419" mass="46885">MLIIRYVHNKQVAKVLEEITIVVLLIILLKPIVPPLTYLQFDALAGDDKSFASLILQISCYAFFVILQPKLFSNFLNSFSLLFVDPFIGILLVLALLSALWSETPLLSLKFSVVQFIVSWLAAHLVRKYDWQDICKYLCWMCLISGLLSAFVAVAIPSMGINEKGWLGIFPFPIKLGTCMALSIALWSIQPMNSLWSRVVAIGTIMLSSLLLILSNSSQALFTLITLLIFLGILTIVRQFSPRQVSVIIILLIFFILASYVIVSSNLETIFGAFGKDMTLTGRTEFWPQMLASLEKRPILGYGVQGFWQSWRGEANPAGHILNSGGFVPPNGHNGFLDLAMELGWLGLIIFSLSLALNLVRAAALWKRSNFLEAALPLMLLVYIVMANISETQLFLSYYIWFCYVLVAVRLNIPVNKMT</sequence>
<feature type="transmembrane region" description="Helical" evidence="5">
    <location>
        <begin position="244"/>
        <end position="263"/>
    </location>
</feature>
<feature type="transmembrane region" description="Helical" evidence="5">
    <location>
        <begin position="343"/>
        <end position="364"/>
    </location>
</feature>
<evidence type="ECO:0000313" key="8">
    <source>
        <dbReference type="Proteomes" id="UP000622533"/>
    </source>
</evidence>
<feature type="transmembrane region" description="Helical" evidence="5">
    <location>
        <begin position="138"/>
        <end position="160"/>
    </location>
</feature>
<dbReference type="EMBL" id="JADEXS010000016">
    <property type="protein sequence ID" value="MBE9021320.1"/>
    <property type="molecule type" value="Genomic_DNA"/>
</dbReference>
<feature type="transmembrane region" description="Helical" evidence="5">
    <location>
        <begin position="166"/>
        <end position="188"/>
    </location>
</feature>
<gene>
    <name evidence="7" type="ORF">IQ276_02230</name>
</gene>
<evidence type="ECO:0000259" key="6">
    <source>
        <dbReference type="Pfam" id="PF04932"/>
    </source>
</evidence>
<dbReference type="InterPro" id="IPR007016">
    <property type="entry name" value="O-antigen_ligase-rel_domated"/>
</dbReference>
<dbReference type="Proteomes" id="UP000622533">
    <property type="component" value="Unassembled WGS sequence"/>
</dbReference>
<dbReference type="GO" id="GO:0016020">
    <property type="term" value="C:membrane"/>
    <property type="evidence" value="ECO:0007669"/>
    <property type="project" value="UniProtKB-SubCell"/>
</dbReference>
<evidence type="ECO:0000256" key="5">
    <source>
        <dbReference type="SAM" id="Phobius"/>
    </source>
</evidence>
<dbReference type="Pfam" id="PF04932">
    <property type="entry name" value="Wzy_C"/>
    <property type="match status" value="1"/>
</dbReference>
<feature type="transmembrane region" description="Helical" evidence="5">
    <location>
        <begin position="220"/>
        <end position="237"/>
    </location>
</feature>
<keyword evidence="4 5" id="KW-0472">Membrane</keyword>
<organism evidence="7 8">
    <name type="scientific">Desmonostoc muscorum LEGE 12446</name>
    <dbReference type="NCBI Taxonomy" id="1828758"/>
    <lineage>
        <taxon>Bacteria</taxon>
        <taxon>Bacillati</taxon>
        <taxon>Cyanobacteriota</taxon>
        <taxon>Cyanophyceae</taxon>
        <taxon>Nostocales</taxon>
        <taxon>Nostocaceae</taxon>
        <taxon>Desmonostoc</taxon>
    </lineage>
</organism>
<comment type="caution">
    <text evidence="7">The sequence shown here is derived from an EMBL/GenBank/DDBJ whole genome shotgun (WGS) entry which is preliminary data.</text>
</comment>
<keyword evidence="3 5" id="KW-1133">Transmembrane helix</keyword>
<dbReference type="GO" id="GO:0016874">
    <property type="term" value="F:ligase activity"/>
    <property type="evidence" value="ECO:0007669"/>
    <property type="project" value="UniProtKB-KW"/>
</dbReference>
<evidence type="ECO:0000313" key="7">
    <source>
        <dbReference type="EMBL" id="MBE9021320.1"/>
    </source>
</evidence>
<keyword evidence="7" id="KW-0436">Ligase</keyword>
<keyword evidence="2 5" id="KW-0812">Transmembrane</keyword>
<feature type="transmembrane region" description="Helical" evidence="5">
    <location>
        <begin position="50"/>
        <end position="67"/>
    </location>
</feature>
<dbReference type="AlphaFoldDB" id="A0A8J6ZHU6"/>
<feature type="transmembrane region" description="Helical" evidence="5">
    <location>
        <begin position="371"/>
        <end position="389"/>
    </location>
</feature>
<dbReference type="RefSeq" id="WP_193913353.1">
    <property type="nucleotide sequence ID" value="NZ_JADEXS020000001.1"/>
</dbReference>
<evidence type="ECO:0000256" key="2">
    <source>
        <dbReference type="ARBA" id="ARBA00022692"/>
    </source>
</evidence>
<dbReference type="PANTHER" id="PTHR37422">
    <property type="entry name" value="TEICHURONIC ACID BIOSYNTHESIS PROTEIN TUAE"/>
    <property type="match status" value="1"/>
</dbReference>
<feature type="transmembrane region" description="Helical" evidence="5">
    <location>
        <begin position="79"/>
        <end position="101"/>
    </location>
</feature>
<feature type="domain" description="O-antigen ligase-related" evidence="6">
    <location>
        <begin position="205"/>
        <end position="351"/>
    </location>
</feature>
<evidence type="ECO:0000256" key="3">
    <source>
        <dbReference type="ARBA" id="ARBA00022989"/>
    </source>
</evidence>
<reference evidence="7" key="1">
    <citation type="submission" date="2020-10" db="EMBL/GenBank/DDBJ databases">
        <authorList>
            <person name="Castelo-Branco R."/>
            <person name="Eusebio N."/>
            <person name="Adriana R."/>
            <person name="Vieira A."/>
            <person name="Brugerolle De Fraissinette N."/>
            <person name="Rezende De Castro R."/>
            <person name="Schneider M.P."/>
            <person name="Vasconcelos V."/>
            <person name="Leao P.N."/>
        </authorList>
    </citation>
    <scope>NUCLEOTIDE SEQUENCE</scope>
    <source>
        <strain evidence="7">LEGE 12446</strain>
    </source>
</reference>
<dbReference type="InterPro" id="IPR051533">
    <property type="entry name" value="WaaL-like"/>
</dbReference>
<dbReference type="PANTHER" id="PTHR37422:SF13">
    <property type="entry name" value="LIPOPOLYSACCHARIDE BIOSYNTHESIS PROTEIN PA4999-RELATED"/>
    <property type="match status" value="1"/>
</dbReference>